<dbReference type="Gene3D" id="2.60.120.620">
    <property type="entry name" value="q2cbj1_9rhob like domain"/>
    <property type="match status" value="1"/>
</dbReference>
<evidence type="ECO:0000313" key="2">
    <source>
        <dbReference type="Proteomes" id="UP000520814"/>
    </source>
</evidence>
<dbReference type="EMBL" id="JACHGW010000001">
    <property type="protein sequence ID" value="MBB6049621.1"/>
    <property type="molecule type" value="Genomic_DNA"/>
</dbReference>
<name>A0A7W9W604_ARMRO</name>
<dbReference type="RefSeq" id="WP_184193219.1">
    <property type="nucleotide sequence ID" value="NZ_JACHGW010000001.1"/>
</dbReference>
<dbReference type="InterPro" id="IPR008775">
    <property type="entry name" value="Phytyl_CoA_dOase-like"/>
</dbReference>
<reference evidence="1 2" key="1">
    <citation type="submission" date="2020-08" db="EMBL/GenBank/DDBJ databases">
        <title>Genomic Encyclopedia of Type Strains, Phase IV (KMG-IV): sequencing the most valuable type-strain genomes for metagenomic binning, comparative biology and taxonomic classification.</title>
        <authorList>
            <person name="Goeker M."/>
        </authorList>
    </citation>
    <scope>NUCLEOTIDE SEQUENCE [LARGE SCALE GENOMIC DNA]</scope>
    <source>
        <strain evidence="1 2">DSM 23562</strain>
    </source>
</reference>
<dbReference type="PANTHER" id="PTHR20883:SF48">
    <property type="entry name" value="ECTOINE DIOXYGENASE"/>
    <property type="match status" value="1"/>
</dbReference>
<evidence type="ECO:0008006" key="3">
    <source>
        <dbReference type="Google" id="ProtNLM"/>
    </source>
</evidence>
<comment type="caution">
    <text evidence="1">The sequence shown here is derived from an EMBL/GenBank/DDBJ whole genome shotgun (WGS) entry which is preliminary data.</text>
</comment>
<keyword evidence="2" id="KW-1185">Reference proteome</keyword>
<dbReference type="Pfam" id="PF05721">
    <property type="entry name" value="PhyH"/>
    <property type="match status" value="1"/>
</dbReference>
<dbReference type="Proteomes" id="UP000520814">
    <property type="component" value="Unassembled WGS sequence"/>
</dbReference>
<dbReference type="GO" id="GO:0016706">
    <property type="term" value="F:2-oxoglutarate-dependent dioxygenase activity"/>
    <property type="evidence" value="ECO:0007669"/>
    <property type="project" value="UniProtKB-ARBA"/>
</dbReference>
<protein>
    <recommendedName>
        <fullName evidence="3">Phytanoyl-CoA dioxygenase</fullName>
    </recommendedName>
</protein>
<evidence type="ECO:0000313" key="1">
    <source>
        <dbReference type="EMBL" id="MBB6049621.1"/>
    </source>
</evidence>
<dbReference type="AlphaFoldDB" id="A0A7W9W604"/>
<accession>A0A7W9W604</accession>
<dbReference type="SUPFAM" id="SSF51197">
    <property type="entry name" value="Clavaminate synthase-like"/>
    <property type="match status" value="1"/>
</dbReference>
<dbReference type="PANTHER" id="PTHR20883">
    <property type="entry name" value="PHYTANOYL-COA DIOXYGENASE DOMAIN CONTAINING 1"/>
    <property type="match status" value="1"/>
</dbReference>
<gene>
    <name evidence="1" type="ORF">HNQ39_001383</name>
</gene>
<dbReference type="GO" id="GO:0005506">
    <property type="term" value="F:iron ion binding"/>
    <property type="evidence" value="ECO:0007669"/>
    <property type="project" value="UniProtKB-ARBA"/>
</dbReference>
<sequence>MMLTDDQLAAFHDQGFLILPSFFNDDEMAGYKADMDQIQALREAKEPVPYLCQLPHLGPLIVHPKTLAMVEQVMGPGFAFHHLHASRQGPGTPGANWHQDYEQEPQVNRSHIMVHVFYYFNGLNGEVGDLVVLPRTQNTVIANGALGHLGQQVLPGEVVVDDLPPGSAVLVYSALWHARRAKPGGEDRVRYFADASYCQAGVKWPSYHNAQWREILAAARENLGHETLFADDHFFDVRAGKAAWRERQGSLVLDILPTV</sequence>
<organism evidence="1 2">
    <name type="scientific">Armatimonas rosea</name>
    <dbReference type="NCBI Taxonomy" id="685828"/>
    <lineage>
        <taxon>Bacteria</taxon>
        <taxon>Bacillati</taxon>
        <taxon>Armatimonadota</taxon>
        <taxon>Armatimonadia</taxon>
        <taxon>Armatimonadales</taxon>
        <taxon>Armatimonadaceae</taxon>
        <taxon>Armatimonas</taxon>
    </lineage>
</organism>
<proteinExistence type="predicted"/>